<sequence length="200" mass="23787">MMEEEIDNSSLEGYIDEADLWARQYLEDLWEDEDFVSLKLVDQFGNQKEFQVEIFDPLEFLMIEYSNMVNKKRGTLTFHFKGWKLMPDEMPVEWDMRPNDVINVCEVDNDCIERTRDSDLCYATIFTVGKKRCEYLQPMRFQPVMTPRDEIEVAKLIEIKERLLIMMKNIRGSDKSTYVKYGMDQVKLQEFLVTGELLCI</sequence>
<gene>
    <name evidence="1" type="ORF">Ocin01_16458</name>
</gene>
<comment type="caution">
    <text evidence="1">The sequence shown here is derived from an EMBL/GenBank/DDBJ whole genome shotgun (WGS) entry which is preliminary data.</text>
</comment>
<protein>
    <submittedName>
        <fullName evidence="1">Small ubiquitin-related modifier 3</fullName>
    </submittedName>
</protein>
<evidence type="ECO:0000313" key="1">
    <source>
        <dbReference type="EMBL" id="ODM90225.1"/>
    </source>
</evidence>
<dbReference type="InterPro" id="IPR029071">
    <property type="entry name" value="Ubiquitin-like_domsf"/>
</dbReference>
<evidence type="ECO:0000313" key="2">
    <source>
        <dbReference type="Proteomes" id="UP000094527"/>
    </source>
</evidence>
<proteinExistence type="predicted"/>
<organism evidence="1 2">
    <name type="scientific">Orchesella cincta</name>
    <name type="common">Springtail</name>
    <name type="synonym">Podura cincta</name>
    <dbReference type="NCBI Taxonomy" id="48709"/>
    <lineage>
        <taxon>Eukaryota</taxon>
        <taxon>Metazoa</taxon>
        <taxon>Ecdysozoa</taxon>
        <taxon>Arthropoda</taxon>
        <taxon>Hexapoda</taxon>
        <taxon>Collembola</taxon>
        <taxon>Entomobryomorpha</taxon>
        <taxon>Entomobryoidea</taxon>
        <taxon>Orchesellidae</taxon>
        <taxon>Orchesellinae</taxon>
        <taxon>Orchesella</taxon>
    </lineage>
</organism>
<name>A0A1D2MB52_ORCCI</name>
<dbReference type="Proteomes" id="UP000094527">
    <property type="component" value="Unassembled WGS sequence"/>
</dbReference>
<dbReference type="Gene3D" id="3.10.20.90">
    <property type="entry name" value="Phosphatidylinositol 3-kinase Catalytic Subunit, Chain A, domain 1"/>
    <property type="match status" value="1"/>
</dbReference>
<dbReference type="AlphaFoldDB" id="A0A1D2MB52"/>
<keyword evidence="2" id="KW-1185">Reference proteome</keyword>
<accession>A0A1D2MB52</accession>
<dbReference type="EMBL" id="LJIJ01002102">
    <property type="protein sequence ID" value="ODM90225.1"/>
    <property type="molecule type" value="Genomic_DNA"/>
</dbReference>
<dbReference type="SUPFAM" id="SSF54236">
    <property type="entry name" value="Ubiquitin-like"/>
    <property type="match status" value="1"/>
</dbReference>
<reference evidence="1 2" key="1">
    <citation type="journal article" date="2016" name="Genome Biol. Evol.">
        <title>Gene Family Evolution Reflects Adaptation to Soil Environmental Stressors in the Genome of the Collembolan Orchesella cincta.</title>
        <authorList>
            <person name="Faddeeva-Vakhrusheva A."/>
            <person name="Derks M.F."/>
            <person name="Anvar S.Y."/>
            <person name="Agamennone V."/>
            <person name="Suring W."/>
            <person name="Smit S."/>
            <person name="van Straalen N.M."/>
            <person name="Roelofs D."/>
        </authorList>
    </citation>
    <scope>NUCLEOTIDE SEQUENCE [LARGE SCALE GENOMIC DNA]</scope>
    <source>
        <tissue evidence="1">Mixed pool</tissue>
    </source>
</reference>